<dbReference type="EMBL" id="JAFEMC010000003">
    <property type="protein sequence ID" value="MBM6576824.1"/>
    <property type="molecule type" value="Genomic_DNA"/>
</dbReference>
<organism evidence="3 4">
    <name type="scientific">Sphingomonas longa</name>
    <dbReference type="NCBI Taxonomy" id="2778730"/>
    <lineage>
        <taxon>Bacteria</taxon>
        <taxon>Pseudomonadati</taxon>
        <taxon>Pseudomonadota</taxon>
        <taxon>Alphaproteobacteria</taxon>
        <taxon>Sphingomonadales</taxon>
        <taxon>Sphingomonadaceae</taxon>
        <taxon>Sphingomonas</taxon>
    </lineage>
</organism>
<evidence type="ECO:0000313" key="3">
    <source>
        <dbReference type="EMBL" id="MBM6576824.1"/>
    </source>
</evidence>
<dbReference type="Pfam" id="PF00795">
    <property type="entry name" value="CN_hydrolase"/>
    <property type="match status" value="1"/>
</dbReference>
<protein>
    <submittedName>
        <fullName evidence="3">Carbon-nitrogen hydrolase family protein</fullName>
    </submittedName>
</protein>
<dbReference type="PANTHER" id="PTHR43674">
    <property type="entry name" value="NITRILASE C965.09-RELATED"/>
    <property type="match status" value="1"/>
</dbReference>
<comment type="caution">
    <text evidence="3">The sequence shown here is derived from an EMBL/GenBank/DDBJ whole genome shotgun (WGS) entry which is preliminary data.</text>
</comment>
<dbReference type="InterPro" id="IPR003010">
    <property type="entry name" value="C-N_Hydrolase"/>
</dbReference>
<feature type="domain" description="CN hydrolase" evidence="2">
    <location>
        <begin position="8"/>
        <end position="200"/>
    </location>
</feature>
<evidence type="ECO:0000256" key="1">
    <source>
        <dbReference type="ARBA" id="ARBA00022801"/>
    </source>
</evidence>
<dbReference type="InterPro" id="IPR036526">
    <property type="entry name" value="C-N_Hydrolase_sf"/>
</dbReference>
<dbReference type="SUPFAM" id="SSF56317">
    <property type="entry name" value="Carbon-nitrogen hydrolase"/>
    <property type="match status" value="1"/>
</dbReference>
<keyword evidence="1 3" id="KW-0378">Hydrolase</keyword>
<dbReference type="PROSITE" id="PS50263">
    <property type="entry name" value="CN_HYDROLASE"/>
    <property type="match status" value="1"/>
</dbReference>
<dbReference type="InterPro" id="IPR050345">
    <property type="entry name" value="Aliph_Amidase/BUP"/>
</dbReference>
<dbReference type="GO" id="GO:0016787">
    <property type="term" value="F:hydrolase activity"/>
    <property type="evidence" value="ECO:0007669"/>
    <property type="project" value="UniProtKB-KW"/>
</dbReference>
<keyword evidence="4" id="KW-1185">Reference proteome</keyword>
<sequence>MRTTVRPVHVAAVQMPNRPGAVAENLGRAAELVAQAAGTGAGLVLLPELMATGYRIAPDIWETAEPIGGRVSTWLFAIAERHRIHVGTTILEAQGADFYNTFLLATPDGKLAGSVRKSDPAWVEARYYRGEPGPHIIDTAIGRIGIGICYENYRAEHVRSLAASSIDLLLQPTAAATPPPDWPVGRRGADAFNTMLETLA</sequence>
<name>A0ABS2D9W9_9SPHN</name>
<proteinExistence type="predicted"/>
<evidence type="ECO:0000313" key="4">
    <source>
        <dbReference type="Proteomes" id="UP000763641"/>
    </source>
</evidence>
<dbReference type="CDD" id="cd07197">
    <property type="entry name" value="nitrilase"/>
    <property type="match status" value="1"/>
</dbReference>
<dbReference type="Gene3D" id="3.60.110.10">
    <property type="entry name" value="Carbon-nitrogen hydrolase"/>
    <property type="match status" value="1"/>
</dbReference>
<accession>A0ABS2D9W9</accession>
<dbReference type="Proteomes" id="UP000763641">
    <property type="component" value="Unassembled WGS sequence"/>
</dbReference>
<evidence type="ECO:0000259" key="2">
    <source>
        <dbReference type="PROSITE" id="PS50263"/>
    </source>
</evidence>
<reference evidence="3 4" key="1">
    <citation type="submission" date="2020-12" db="EMBL/GenBank/DDBJ databases">
        <title>Sphingomonas sp.</title>
        <authorList>
            <person name="Kim M.K."/>
        </authorList>
    </citation>
    <scope>NUCLEOTIDE SEQUENCE [LARGE SCALE GENOMIC DNA]</scope>
    <source>
        <strain evidence="3 4">BT552</strain>
    </source>
</reference>
<dbReference type="PANTHER" id="PTHR43674:SF2">
    <property type="entry name" value="BETA-UREIDOPROPIONASE"/>
    <property type="match status" value="1"/>
</dbReference>
<dbReference type="RefSeq" id="WP_204198938.1">
    <property type="nucleotide sequence ID" value="NZ_JAFEMC010000003.1"/>
</dbReference>
<gene>
    <name evidence="3" type="ORF">ILT43_10595</name>
</gene>